<name>A0A8B2NUR7_9HYPH</name>
<sequence length="289" mass="29378">MTPFLTGPLADLRAEALSLVNTARDAAGLLWLVPSPALDLAAQRHAEAMLTGGNYSHTGADGSTPRDRILAAGAPPFTLTSENIARIDGCDPLPTTGQVRNLHDGWMTSPPHRDAILSPGVSLFGFGIAGAASSLFAVQTFAGPGLPRGLRPGLSPPALGPREAADRAIAALNAARLSPIARASALEAVALALLPDVPGAIMRTAGDLFALLPPAERREWRRLEVHAAGETASGGALSDIDVTNLLADLLAGAGARAALLGPADAAGFALWADGLGAKGAIVVVGERFP</sequence>
<comment type="caution">
    <text evidence="2">The sequence shown here is derived from an EMBL/GenBank/DDBJ whole genome shotgun (WGS) entry which is preliminary data.</text>
</comment>
<dbReference type="InterPro" id="IPR035940">
    <property type="entry name" value="CAP_sf"/>
</dbReference>
<dbReference type="Proteomes" id="UP000249590">
    <property type="component" value="Unassembled WGS sequence"/>
</dbReference>
<dbReference type="RefSeq" id="WP_111348600.1">
    <property type="nucleotide sequence ID" value="NZ_QHHQ01000004.1"/>
</dbReference>
<dbReference type="AlphaFoldDB" id="A0A8B2NUR7"/>
<dbReference type="PANTHER" id="PTHR31157">
    <property type="entry name" value="SCP DOMAIN-CONTAINING PROTEIN"/>
    <property type="match status" value="1"/>
</dbReference>
<evidence type="ECO:0000259" key="1">
    <source>
        <dbReference type="Pfam" id="PF00188"/>
    </source>
</evidence>
<evidence type="ECO:0000313" key="3">
    <source>
        <dbReference type="Proteomes" id="UP000249590"/>
    </source>
</evidence>
<gene>
    <name evidence="2" type="ORF">DLJ53_20210</name>
</gene>
<dbReference type="Gene3D" id="3.40.33.10">
    <property type="entry name" value="CAP"/>
    <property type="match status" value="1"/>
</dbReference>
<keyword evidence="3" id="KW-1185">Reference proteome</keyword>
<protein>
    <recommendedName>
        <fullName evidence="1">SCP domain-containing protein</fullName>
    </recommendedName>
</protein>
<dbReference type="EMBL" id="QHHQ01000004">
    <property type="protein sequence ID" value="RAI00050.1"/>
    <property type="molecule type" value="Genomic_DNA"/>
</dbReference>
<dbReference type="SUPFAM" id="SSF55797">
    <property type="entry name" value="PR-1-like"/>
    <property type="match status" value="1"/>
</dbReference>
<dbReference type="Pfam" id="PF00188">
    <property type="entry name" value="CAP"/>
    <property type="match status" value="1"/>
</dbReference>
<feature type="domain" description="SCP" evidence="1">
    <location>
        <begin position="17"/>
        <end position="140"/>
    </location>
</feature>
<dbReference type="OrthoDB" id="9811255at2"/>
<evidence type="ECO:0000313" key="2">
    <source>
        <dbReference type="EMBL" id="RAI00050.1"/>
    </source>
</evidence>
<organism evidence="2 3">
    <name type="scientific">Acuticoccus sediminis</name>
    <dbReference type="NCBI Taxonomy" id="2184697"/>
    <lineage>
        <taxon>Bacteria</taxon>
        <taxon>Pseudomonadati</taxon>
        <taxon>Pseudomonadota</taxon>
        <taxon>Alphaproteobacteria</taxon>
        <taxon>Hyphomicrobiales</taxon>
        <taxon>Amorphaceae</taxon>
        <taxon>Acuticoccus</taxon>
    </lineage>
</organism>
<dbReference type="CDD" id="cd05379">
    <property type="entry name" value="CAP_bacterial"/>
    <property type="match status" value="1"/>
</dbReference>
<dbReference type="PANTHER" id="PTHR31157:SF1">
    <property type="entry name" value="SCP DOMAIN-CONTAINING PROTEIN"/>
    <property type="match status" value="1"/>
</dbReference>
<accession>A0A8B2NUR7</accession>
<proteinExistence type="predicted"/>
<reference evidence="2 3" key="1">
    <citation type="submission" date="2018-05" db="EMBL/GenBank/DDBJ databases">
        <title>Acuticoccus sediminis sp. nov., isolated from deep-sea sediment of Indian Ocean.</title>
        <authorList>
            <person name="Liu X."/>
            <person name="Lai Q."/>
            <person name="Du Y."/>
            <person name="Sun F."/>
            <person name="Zhang X."/>
            <person name="Wang S."/>
            <person name="Shao Z."/>
        </authorList>
    </citation>
    <scope>NUCLEOTIDE SEQUENCE [LARGE SCALE GENOMIC DNA]</scope>
    <source>
        <strain evidence="2 3">PTG4-2</strain>
    </source>
</reference>
<dbReference type="InterPro" id="IPR014044">
    <property type="entry name" value="CAP_dom"/>
</dbReference>